<dbReference type="CDD" id="cd16922">
    <property type="entry name" value="HATPase_EvgS-ArcB-TorS-like"/>
    <property type="match status" value="1"/>
</dbReference>
<dbReference type="Gene3D" id="3.40.50.2300">
    <property type="match status" value="1"/>
</dbReference>
<organism evidence="6 7">
    <name type="scientific">Acrasis kona</name>
    <dbReference type="NCBI Taxonomy" id="1008807"/>
    <lineage>
        <taxon>Eukaryota</taxon>
        <taxon>Discoba</taxon>
        <taxon>Heterolobosea</taxon>
        <taxon>Tetramitia</taxon>
        <taxon>Eutetramitia</taxon>
        <taxon>Acrasidae</taxon>
        <taxon>Acrasis</taxon>
    </lineage>
</organism>
<dbReference type="Pfam" id="PF00072">
    <property type="entry name" value="Response_reg"/>
    <property type="match status" value="1"/>
</dbReference>
<proteinExistence type="predicted"/>
<evidence type="ECO:0000256" key="1">
    <source>
        <dbReference type="ARBA" id="ARBA00022553"/>
    </source>
</evidence>
<dbReference type="SUPFAM" id="SSF55874">
    <property type="entry name" value="ATPase domain of HSP90 chaperone/DNA topoisomerase II/histidine kinase"/>
    <property type="match status" value="1"/>
</dbReference>
<feature type="domain" description="Response regulatory" evidence="5">
    <location>
        <begin position="542"/>
        <end position="662"/>
    </location>
</feature>
<evidence type="ECO:0000259" key="5">
    <source>
        <dbReference type="PROSITE" id="PS50110"/>
    </source>
</evidence>
<comment type="caution">
    <text evidence="6">The sequence shown here is derived from an EMBL/GenBank/DDBJ whole genome shotgun (WGS) entry which is preliminary data.</text>
</comment>
<feature type="domain" description="Histidine kinase" evidence="4">
    <location>
        <begin position="280"/>
        <end position="511"/>
    </location>
</feature>
<dbReference type="EMBL" id="JAOPGA020000766">
    <property type="protein sequence ID" value="KAL0481428.1"/>
    <property type="molecule type" value="Genomic_DNA"/>
</dbReference>
<evidence type="ECO:0000256" key="2">
    <source>
        <dbReference type="PROSITE-ProRule" id="PRU00169"/>
    </source>
</evidence>
<dbReference type="InterPro" id="IPR003594">
    <property type="entry name" value="HATPase_dom"/>
</dbReference>
<dbReference type="Gene3D" id="3.30.565.10">
    <property type="entry name" value="Histidine kinase-like ATPase, C-terminal domain"/>
    <property type="match status" value="1"/>
</dbReference>
<dbReference type="InterPro" id="IPR004358">
    <property type="entry name" value="Sig_transdc_His_kin-like_C"/>
</dbReference>
<keyword evidence="3" id="KW-0472">Membrane</keyword>
<dbReference type="SUPFAM" id="SSF55785">
    <property type="entry name" value="PYP-like sensor domain (PAS domain)"/>
    <property type="match status" value="1"/>
</dbReference>
<sequence length="669" mass="75132">MLFAMLLRSAYFQATLSYLYIVGGPQCGSWVSQLCCIILASFSAAIQNYGTAIMCLFVTGQITINAITMMMIKCEPIQIVQATVTLIGFSLVTLFSLHVIMHVHSNEKEKTMQKSLDNYRNLYRHAPVMFATVCGETLKITNYNGRFERTLKIEQDNKKELNLLDIFTPECQSHVKKLFKKSNWKSLKGFGGDFFTLNGEHLEIRVQNDTYHVSMSASIMESKSTSHMQFNVILHDMTQHELSQRKINQLNESYSKAKELAEKNAAAKGQFLAQNESLNYGHHSMQSLVVPILMLDQEQVRMEKNGKQLCKTINNSSKILSSLIDNILDFSKIEAGKLNLEYRPFSLRKCLDNVIEMLRMRALDQHSGLVDIQLEIKTKSLPDVIVGDELRLTQVVMNLISNAIKFQPSHLSKCSLILVSISSKLISTSPSKYLIDFEVTDSGIGIDLTQRDVLFSCFGQLDESTSRLYGGTGLGLSISKHIINSMDGEIWLERSELGKGSTFKFYCTFESATVCDGCEKMNSSSPPCNDFDDQEVDFGGLKILVAEDNKINRLVMGRMMKSIGLYDFDMVCDGEEALCAFYNKKYDLVVMDVRMPRLDGVQATLAIREFESKENKSRCPVLACTADVTSSQKTTCLQSGMDVVMSKPFNKDTLKAAINAAIISARRRI</sequence>
<dbReference type="InterPro" id="IPR035965">
    <property type="entry name" value="PAS-like_dom_sf"/>
</dbReference>
<dbReference type="Gene3D" id="3.30.450.20">
    <property type="entry name" value="PAS domain"/>
    <property type="match status" value="1"/>
</dbReference>
<dbReference type="InterPro" id="IPR036890">
    <property type="entry name" value="HATPase_C_sf"/>
</dbReference>
<dbReference type="SMART" id="SM00448">
    <property type="entry name" value="REC"/>
    <property type="match status" value="1"/>
</dbReference>
<dbReference type="PANTHER" id="PTHR45339:SF5">
    <property type="entry name" value="HISTIDINE KINASE"/>
    <property type="match status" value="1"/>
</dbReference>
<keyword evidence="3" id="KW-0812">Transmembrane</keyword>
<dbReference type="PRINTS" id="PR00344">
    <property type="entry name" value="BCTRLSENSOR"/>
</dbReference>
<dbReference type="Pfam" id="PF02518">
    <property type="entry name" value="HATPase_c"/>
    <property type="match status" value="1"/>
</dbReference>
<keyword evidence="6" id="KW-0418">Kinase</keyword>
<dbReference type="InterPro" id="IPR011006">
    <property type="entry name" value="CheY-like_superfamily"/>
</dbReference>
<feature type="transmembrane region" description="Helical" evidence="3">
    <location>
        <begin position="78"/>
        <end position="100"/>
    </location>
</feature>
<dbReference type="SMART" id="SM00387">
    <property type="entry name" value="HATPase_c"/>
    <property type="match status" value="1"/>
</dbReference>
<keyword evidence="1 2" id="KW-0597">Phosphoprotein</keyword>
<reference evidence="6 7" key="1">
    <citation type="submission" date="2024-03" db="EMBL/GenBank/DDBJ databases">
        <title>The Acrasis kona genome and developmental transcriptomes reveal deep origins of eukaryotic multicellular pathways.</title>
        <authorList>
            <person name="Sheikh S."/>
            <person name="Fu C.-J."/>
            <person name="Brown M.W."/>
            <person name="Baldauf S.L."/>
        </authorList>
    </citation>
    <scope>NUCLEOTIDE SEQUENCE [LARGE SCALE GENOMIC DNA]</scope>
    <source>
        <strain evidence="6 7">ATCC MYA-3509</strain>
    </source>
</reference>
<name>A0AAW2YVG3_9EUKA</name>
<dbReference type="AlphaFoldDB" id="A0AAW2YVG3"/>
<keyword evidence="7" id="KW-1185">Reference proteome</keyword>
<dbReference type="PANTHER" id="PTHR45339">
    <property type="entry name" value="HYBRID SIGNAL TRANSDUCTION HISTIDINE KINASE J"/>
    <property type="match status" value="1"/>
</dbReference>
<evidence type="ECO:0000256" key="3">
    <source>
        <dbReference type="SAM" id="Phobius"/>
    </source>
</evidence>
<dbReference type="Proteomes" id="UP001431209">
    <property type="component" value="Unassembled WGS sequence"/>
</dbReference>
<dbReference type="GO" id="GO:0016301">
    <property type="term" value="F:kinase activity"/>
    <property type="evidence" value="ECO:0007669"/>
    <property type="project" value="UniProtKB-KW"/>
</dbReference>
<dbReference type="PROSITE" id="PS50109">
    <property type="entry name" value="HIS_KIN"/>
    <property type="match status" value="1"/>
</dbReference>
<keyword evidence="3" id="KW-1133">Transmembrane helix</keyword>
<dbReference type="InterPro" id="IPR005467">
    <property type="entry name" value="His_kinase_dom"/>
</dbReference>
<accession>A0AAW2YVG3</accession>
<keyword evidence="6" id="KW-0808">Transferase</keyword>
<dbReference type="CDD" id="cd17546">
    <property type="entry name" value="REC_hyHK_CKI1_RcsC-like"/>
    <property type="match status" value="1"/>
</dbReference>
<dbReference type="Gene3D" id="1.10.287.130">
    <property type="match status" value="1"/>
</dbReference>
<dbReference type="InterPro" id="IPR001789">
    <property type="entry name" value="Sig_transdc_resp-reg_receiver"/>
</dbReference>
<feature type="modified residue" description="4-aspartylphosphate" evidence="2">
    <location>
        <position position="592"/>
    </location>
</feature>
<evidence type="ECO:0000259" key="4">
    <source>
        <dbReference type="PROSITE" id="PS50109"/>
    </source>
</evidence>
<evidence type="ECO:0000313" key="6">
    <source>
        <dbReference type="EMBL" id="KAL0481428.1"/>
    </source>
</evidence>
<evidence type="ECO:0000313" key="7">
    <source>
        <dbReference type="Proteomes" id="UP001431209"/>
    </source>
</evidence>
<dbReference type="SUPFAM" id="SSF52172">
    <property type="entry name" value="CheY-like"/>
    <property type="match status" value="1"/>
</dbReference>
<dbReference type="PROSITE" id="PS50110">
    <property type="entry name" value="RESPONSE_REGULATORY"/>
    <property type="match status" value="1"/>
</dbReference>
<dbReference type="GO" id="GO:0000160">
    <property type="term" value="P:phosphorelay signal transduction system"/>
    <property type="evidence" value="ECO:0007669"/>
    <property type="project" value="InterPro"/>
</dbReference>
<gene>
    <name evidence="6" type="ORF">AKO1_012580</name>
</gene>
<protein>
    <submittedName>
        <fullName evidence="6">Hybrid signal transduction histidine kinase K</fullName>
    </submittedName>
</protein>